<evidence type="ECO:0000313" key="2">
    <source>
        <dbReference type="Proteomes" id="UP001519460"/>
    </source>
</evidence>
<evidence type="ECO:0008006" key="3">
    <source>
        <dbReference type="Google" id="ProtNLM"/>
    </source>
</evidence>
<organism evidence="1 2">
    <name type="scientific">Batillaria attramentaria</name>
    <dbReference type="NCBI Taxonomy" id="370345"/>
    <lineage>
        <taxon>Eukaryota</taxon>
        <taxon>Metazoa</taxon>
        <taxon>Spiralia</taxon>
        <taxon>Lophotrochozoa</taxon>
        <taxon>Mollusca</taxon>
        <taxon>Gastropoda</taxon>
        <taxon>Caenogastropoda</taxon>
        <taxon>Sorbeoconcha</taxon>
        <taxon>Cerithioidea</taxon>
        <taxon>Batillariidae</taxon>
        <taxon>Batillaria</taxon>
    </lineage>
</organism>
<feature type="non-terminal residue" evidence="1">
    <location>
        <position position="51"/>
    </location>
</feature>
<reference evidence="1 2" key="1">
    <citation type="journal article" date="2023" name="Sci. Data">
        <title>Genome assembly of the Korean intertidal mud-creeper Batillaria attramentaria.</title>
        <authorList>
            <person name="Patra A.K."/>
            <person name="Ho P.T."/>
            <person name="Jun S."/>
            <person name="Lee S.J."/>
            <person name="Kim Y."/>
            <person name="Won Y.J."/>
        </authorList>
    </citation>
    <scope>NUCLEOTIDE SEQUENCE [LARGE SCALE GENOMIC DNA]</scope>
    <source>
        <strain evidence="1">Wonlab-2016</strain>
    </source>
</reference>
<gene>
    <name evidence="1" type="ORF">BaRGS_00010488</name>
</gene>
<proteinExistence type="predicted"/>
<protein>
    <recommendedName>
        <fullName evidence="3">Ribosomal protein L14</fullName>
    </recommendedName>
</protein>
<dbReference type="AlphaFoldDB" id="A0ABD0LGI6"/>
<dbReference type="EMBL" id="JACVVK020000052">
    <property type="protein sequence ID" value="KAK7498228.1"/>
    <property type="molecule type" value="Genomic_DNA"/>
</dbReference>
<evidence type="ECO:0000313" key="1">
    <source>
        <dbReference type="EMBL" id="KAK7498228.1"/>
    </source>
</evidence>
<sequence>RKIVLVRVTQTDRGAKLLTSPGKQTMPIAPRLCPHVLGRVGSSPKAGVMFT</sequence>
<name>A0ABD0LGI6_9CAEN</name>
<accession>A0ABD0LGI6</accession>
<comment type="caution">
    <text evidence="1">The sequence shown here is derived from an EMBL/GenBank/DDBJ whole genome shotgun (WGS) entry which is preliminary data.</text>
</comment>
<dbReference type="Proteomes" id="UP001519460">
    <property type="component" value="Unassembled WGS sequence"/>
</dbReference>
<feature type="non-terminal residue" evidence="1">
    <location>
        <position position="1"/>
    </location>
</feature>
<keyword evidence="2" id="KW-1185">Reference proteome</keyword>